<keyword evidence="3" id="KW-0472">Membrane</keyword>
<dbReference type="HOGENOM" id="CLU_545978_0_0_4"/>
<dbReference type="KEGG" id="dar:Daro_3545"/>
<keyword evidence="3" id="KW-0812">Transmembrane</keyword>
<feature type="signal peptide" evidence="2">
    <location>
        <begin position="1"/>
        <end position="19"/>
    </location>
</feature>
<dbReference type="GO" id="GO:0008643">
    <property type="term" value="P:carbohydrate transport"/>
    <property type="evidence" value="ECO:0007669"/>
    <property type="project" value="InterPro"/>
</dbReference>
<protein>
    <submittedName>
        <fullName evidence="3">OmpA-like transmembrane domain</fullName>
    </submittedName>
</protein>
<comment type="similarity">
    <text evidence="1 2">Belongs to the OprB family.</text>
</comment>
<evidence type="ECO:0000313" key="3">
    <source>
        <dbReference type="EMBL" id="AAZ48274.1"/>
    </source>
</evidence>
<dbReference type="OrthoDB" id="5755240at2"/>
<sequence length="437" mass="48566">MRHLPLFLLGIAIATPCLADETVENWQAKGQATYVSQKSKSFSAAYSGPNSLSTDGESSYTFTSTAYLGARLWQGSELYLNVEAGQGDPLSRLTGLGGFTNGEATRVSGTSIKAYRQRLFLRQTWALGDDTEFVESAFNQMAGHVAKDRFVLTMGNFSTLDIFDGNAYAKDPRTQFMNWSNMAHAAFDYAADARGFGWGFAGEWYQGDWVFRFGRMTGPREPNALPIDYQIKRHYGDQIELEHAHEIADQPGKIRLLAFRNRANLAAYRDGSTWLDNNPGPDQIAIQNVRNGEKIKYGFGLNIEQAITENIGAFLRAMRADGRTETYAFTEADASFATGLSLKGSLWGRSDDTVGVAWMRNALSHERRDYLAKGGISFFIGDGALNYRPENILETYYSLKALPGLWLTADYQRISNPAYNADRGPANILSLRAHAEF</sequence>
<evidence type="ECO:0000256" key="1">
    <source>
        <dbReference type="ARBA" id="ARBA00008769"/>
    </source>
</evidence>
<dbReference type="InterPro" id="IPR007049">
    <property type="entry name" value="Carb-sel_porin_OprB"/>
</dbReference>
<dbReference type="STRING" id="159087.Daro_3545"/>
<dbReference type="AlphaFoldDB" id="Q47A57"/>
<dbReference type="eggNOG" id="COG3659">
    <property type="taxonomic scope" value="Bacteria"/>
</dbReference>
<proteinExistence type="inferred from homology"/>
<name>Q47A57_DECAR</name>
<evidence type="ECO:0000256" key="2">
    <source>
        <dbReference type="RuleBase" id="RU363072"/>
    </source>
</evidence>
<gene>
    <name evidence="3" type="ordered locus">Daro_3545</name>
</gene>
<dbReference type="GO" id="GO:0015288">
    <property type="term" value="F:porin activity"/>
    <property type="evidence" value="ECO:0007669"/>
    <property type="project" value="InterPro"/>
</dbReference>
<dbReference type="Pfam" id="PF04966">
    <property type="entry name" value="OprB"/>
    <property type="match status" value="1"/>
</dbReference>
<dbReference type="EMBL" id="CP000089">
    <property type="protein sequence ID" value="AAZ48274.1"/>
    <property type="molecule type" value="Genomic_DNA"/>
</dbReference>
<dbReference type="GO" id="GO:0016020">
    <property type="term" value="C:membrane"/>
    <property type="evidence" value="ECO:0007669"/>
    <property type="project" value="InterPro"/>
</dbReference>
<dbReference type="InterPro" id="IPR038673">
    <property type="entry name" value="OprB_sf"/>
</dbReference>
<organism evidence="3">
    <name type="scientific">Dechloromonas aromatica (strain RCB)</name>
    <dbReference type="NCBI Taxonomy" id="159087"/>
    <lineage>
        <taxon>Bacteria</taxon>
        <taxon>Pseudomonadati</taxon>
        <taxon>Pseudomonadota</taxon>
        <taxon>Betaproteobacteria</taxon>
        <taxon>Rhodocyclales</taxon>
        <taxon>Azonexaceae</taxon>
        <taxon>Dechloromonas</taxon>
    </lineage>
</organism>
<keyword evidence="2" id="KW-0732">Signal</keyword>
<dbReference type="Gene3D" id="2.40.160.180">
    <property type="entry name" value="Carbohydrate-selective porin OprB"/>
    <property type="match status" value="1"/>
</dbReference>
<reference evidence="3" key="1">
    <citation type="submission" date="2005-08" db="EMBL/GenBank/DDBJ databases">
        <title>Complete sequence of Dechloromonas aromatica RCB.</title>
        <authorList>
            <person name="Salinero K.K."/>
            <person name="Copeland A."/>
            <person name="Lucas S."/>
            <person name="Lapidus A."/>
            <person name="Barry K."/>
            <person name="Detter J.C."/>
            <person name="Glavina T."/>
            <person name="Hammon N."/>
            <person name="Israni S."/>
            <person name="Pitluck S."/>
            <person name="Di Bartolo G."/>
            <person name="Trong S."/>
            <person name="Schmutz J."/>
            <person name="Larimer F."/>
            <person name="Land M."/>
            <person name="Ivanova N."/>
            <person name="Richardson P."/>
        </authorList>
    </citation>
    <scope>NUCLEOTIDE SEQUENCE</scope>
    <source>
        <strain evidence="3">RCB</strain>
    </source>
</reference>
<feature type="chain" id="PRO_5007232162" evidence="2">
    <location>
        <begin position="20"/>
        <end position="437"/>
    </location>
</feature>
<accession>Q47A57</accession>